<dbReference type="RefSeq" id="WP_267221644.1">
    <property type="nucleotide sequence ID" value="NZ_JAPCWC010000011.1"/>
</dbReference>
<comment type="caution">
    <text evidence="1">The sequence shown here is derived from an EMBL/GenBank/DDBJ whole genome shotgun (WGS) entry which is preliminary data.</text>
</comment>
<gene>
    <name evidence="1" type="ORF">ACFFF8_13375</name>
</gene>
<organism evidence="1 2">
    <name type="scientific">Novosphingobium clariflavum</name>
    <dbReference type="NCBI Taxonomy" id="2029884"/>
    <lineage>
        <taxon>Bacteria</taxon>
        <taxon>Pseudomonadati</taxon>
        <taxon>Pseudomonadota</taxon>
        <taxon>Alphaproteobacteria</taxon>
        <taxon>Sphingomonadales</taxon>
        <taxon>Sphingomonadaceae</taxon>
        <taxon>Novosphingobium</taxon>
    </lineage>
</organism>
<dbReference type="Proteomes" id="UP001589858">
    <property type="component" value="Unassembled WGS sequence"/>
</dbReference>
<accession>A0ABV6S993</accession>
<reference evidence="1 2" key="1">
    <citation type="submission" date="2024-09" db="EMBL/GenBank/DDBJ databases">
        <authorList>
            <person name="Sun Q."/>
            <person name="Mori K."/>
        </authorList>
    </citation>
    <scope>NUCLEOTIDE SEQUENCE [LARGE SCALE GENOMIC DNA]</scope>
    <source>
        <strain evidence="1 2">CICC 11035S</strain>
    </source>
</reference>
<dbReference type="InterPro" id="IPR009225">
    <property type="entry name" value="Phage_head_completion_GpL"/>
</dbReference>
<evidence type="ECO:0000313" key="2">
    <source>
        <dbReference type="Proteomes" id="UP001589858"/>
    </source>
</evidence>
<proteinExistence type="predicted"/>
<evidence type="ECO:0000313" key="1">
    <source>
        <dbReference type="EMBL" id="MFC0685591.1"/>
    </source>
</evidence>
<dbReference type="Pfam" id="PF05926">
    <property type="entry name" value="Phage_GPL"/>
    <property type="match status" value="1"/>
</dbReference>
<sequence>MTGLIAYPAPEADAPDAQVVADGWFPPVKLAAVRDVIRIGDGTVPEPRLTAAIEGGMLHAFRELSDWRSARAAEGAASLDVVTTDTINGRNIAVVLWERVVRYFAGAELFDQYRDISATDDGLDRAAEKDTAADDQRALALAAVADLRSIGADKPVPRNRVELI</sequence>
<name>A0ABV6S993_9SPHN</name>
<dbReference type="EMBL" id="JBHLTM010000053">
    <property type="protein sequence ID" value="MFC0685591.1"/>
    <property type="molecule type" value="Genomic_DNA"/>
</dbReference>
<protein>
    <submittedName>
        <fullName evidence="1">Head completion/stabilization protein</fullName>
    </submittedName>
</protein>
<keyword evidence="2" id="KW-1185">Reference proteome</keyword>